<keyword evidence="4" id="KW-1185">Reference proteome</keyword>
<accession>A0A0G4LB82</accession>
<feature type="compositionally biased region" description="Acidic residues" evidence="1">
    <location>
        <begin position="44"/>
        <end position="58"/>
    </location>
</feature>
<feature type="region of interest" description="Disordered" evidence="1">
    <location>
        <begin position="268"/>
        <end position="323"/>
    </location>
</feature>
<feature type="region of interest" description="Disordered" evidence="1">
    <location>
        <begin position="395"/>
        <end position="422"/>
    </location>
</feature>
<feature type="compositionally biased region" description="Basic and acidic residues" evidence="1">
    <location>
        <begin position="229"/>
        <end position="238"/>
    </location>
</feature>
<dbReference type="EMBL" id="CVQH01010446">
    <property type="protein sequence ID" value="CRK19214.1"/>
    <property type="molecule type" value="Genomic_DNA"/>
</dbReference>
<feature type="region of interest" description="Disordered" evidence="1">
    <location>
        <begin position="210"/>
        <end position="238"/>
    </location>
</feature>
<sequence>MATKRPRSPGQALIPNPFIKKRNLEWALNVPDDVAQATRRQAADGDDDDDDDDDNDDDNAARPTPPPAAAIESGSATITNHAAHFSAVLAGAALDPWPRAAPRLPVAAYAALYASCLGAPRGAHFVVHQHDHPVAGTHYDLRLQINGSSSASWAVMYGLPGDAASARLGRNATETRVHCLWNHLVETASRATGSLLVWDTGTYEVLGRRSKFAPEVDPDSERSEDEAEDGRTEQEKLRDAFAERKIRVRLHGGRLPRGYTLNLRLTREEDREGREKAGRSASRAAPQRRRRRTIHKQEVIVETSEEADSSSSEEEEEEELDDAVLEAREEVPGEESKPLTGPANMSQAMRQEIEELEDAQVRATNAYPGAENTICSVHQRRWYLSMDRAASGFVKKRRGGGTKKPRWEPENEQPPGEDGRLTYPFYVRGHEVERSLITGRLGSDVLRDEGVVDFVGRKGWRPVLR</sequence>
<feature type="domain" description="DNA ligase D 3'-phosphoesterase" evidence="2">
    <location>
        <begin position="128"/>
        <end position="261"/>
    </location>
</feature>
<evidence type="ECO:0000256" key="1">
    <source>
        <dbReference type="SAM" id="MobiDB-lite"/>
    </source>
</evidence>
<feature type="compositionally biased region" description="Acidic residues" evidence="1">
    <location>
        <begin position="303"/>
        <end position="323"/>
    </location>
</feature>
<gene>
    <name evidence="3" type="ORF">BN1708_012558</name>
</gene>
<dbReference type="PANTHER" id="PTHR39465:SF1">
    <property type="entry name" value="DNA LIGASE D 3'-PHOSPHOESTERASE DOMAIN-CONTAINING PROTEIN"/>
    <property type="match status" value="1"/>
</dbReference>
<dbReference type="AlphaFoldDB" id="A0A0G4LB82"/>
<dbReference type="InterPro" id="IPR014144">
    <property type="entry name" value="LigD_PE_domain"/>
</dbReference>
<reference evidence="3 4" key="1">
    <citation type="submission" date="2015-05" db="EMBL/GenBank/DDBJ databases">
        <authorList>
            <person name="Wang D.B."/>
            <person name="Wang M."/>
        </authorList>
    </citation>
    <scope>NUCLEOTIDE SEQUENCE [LARGE SCALE GENOMIC DNA]</scope>
    <source>
        <strain evidence="3">VL1</strain>
    </source>
</reference>
<protein>
    <recommendedName>
        <fullName evidence="2">DNA ligase D 3'-phosphoesterase domain-containing protein</fullName>
    </recommendedName>
</protein>
<feature type="region of interest" description="Disordered" evidence="1">
    <location>
        <begin position="30"/>
        <end position="70"/>
    </location>
</feature>
<dbReference type="PANTHER" id="PTHR39465">
    <property type="entry name" value="DNA LIGASE D, 3'-PHOSPHOESTERASE DOMAIN"/>
    <property type="match status" value="1"/>
</dbReference>
<dbReference type="Pfam" id="PF13298">
    <property type="entry name" value="LigD_N"/>
    <property type="match status" value="1"/>
</dbReference>
<evidence type="ECO:0000313" key="3">
    <source>
        <dbReference type="EMBL" id="CRK19214.1"/>
    </source>
</evidence>
<feature type="compositionally biased region" description="Basic and acidic residues" evidence="1">
    <location>
        <begin position="268"/>
        <end position="278"/>
    </location>
</feature>
<evidence type="ECO:0000313" key="4">
    <source>
        <dbReference type="Proteomes" id="UP000044602"/>
    </source>
</evidence>
<organism evidence="3 4">
    <name type="scientific">Verticillium longisporum</name>
    <name type="common">Verticillium dahliae var. longisporum</name>
    <dbReference type="NCBI Taxonomy" id="100787"/>
    <lineage>
        <taxon>Eukaryota</taxon>
        <taxon>Fungi</taxon>
        <taxon>Dikarya</taxon>
        <taxon>Ascomycota</taxon>
        <taxon>Pezizomycotina</taxon>
        <taxon>Sordariomycetes</taxon>
        <taxon>Hypocreomycetidae</taxon>
        <taxon>Glomerellales</taxon>
        <taxon>Plectosphaerellaceae</taxon>
        <taxon>Verticillium</taxon>
    </lineage>
</organism>
<feature type="compositionally biased region" description="Basic residues" evidence="1">
    <location>
        <begin position="395"/>
        <end position="404"/>
    </location>
</feature>
<feature type="non-terminal residue" evidence="3">
    <location>
        <position position="465"/>
    </location>
</feature>
<name>A0A0G4LB82_VERLO</name>
<proteinExistence type="predicted"/>
<feature type="compositionally biased region" description="Acidic residues" evidence="1">
    <location>
        <begin position="216"/>
        <end position="228"/>
    </location>
</feature>
<evidence type="ECO:0000259" key="2">
    <source>
        <dbReference type="Pfam" id="PF13298"/>
    </source>
</evidence>
<dbReference type="Proteomes" id="UP000044602">
    <property type="component" value="Unassembled WGS sequence"/>
</dbReference>